<dbReference type="EMBL" id="CM046389">
    <property type="protein sequence ID" value="KAI8566933.1"/>
    <property type="molecule type" value="Genomic_DNA"/>
</dbReference>
<comment type="caution">
    <text evidence="1">The sequence shown here is derived from an EMBL/GenBank/DDBJ whole genome shotgun (WGS) entry which is preliminary data.</text>
</comment>
<protein>
    <submittedName>
        <fullName evidence="1">Uncharacterized protein</fullName>
    </submittedName>
</protein>
<dbReference type="Proteomes" id="UP001062846">
    <property type="component" value="Chromosome 2"/>
</dbReference>
<name>A0ACC0PQY0_RHOML</name>
<gene>
    <name evidence="1" type="ORF">RHMOL_Rhmol02G0080900</name>
</gene>
<reference evidence="1" key="1">
    <citation type="submission" date="2022-02" db="EMBL/GenBank/DDBJ databases">
        <title>Plant Genome Project.</title>
        <authorList>
            <person name="Zhang R.-G."/>
        </authorList>
    </citation>
    <scope>NUCLEOTIDE SEQUENCE</scope>
    <source>
        <strain evidence="1">AT1</strain>
    </source>
</reference>
<proteinExistence type="predicted"/>
<accession>A0ACC0PQY0</accession>
<organism evidence="1 2">
    <name type="scientific">Rhododendron molle</name>
    <name type="common">Chinese azalea</name>
    <name type="synonym">Azalea mollis</name>
    <dbReference type="NCBI Taxonomy" id="49168"/>
    <lineage>
        <taxon>Eukaryota</taxon>
        <taxon>Viridiplantae</taxon>
        <taxon>Streptophyta</taxon>
        <taxon>Embryophyta</taxon>
        <taxon>Tracheophyta</taxon>
        <taxon>Spermatophyta</taxon>
        <taxon>Magnoliopsida</taxon>
        <taxon>eudicotyledons</taxon>
        <taxon>Gunneridae</taxon>
        <taxon>Pentapetalae</taxon>
        <taxon>asterids</taxon>
        <taxon>Ericales</taxon>
        <taxon>Ericaceae</taxon>
        <taxon>Ericoideae</taxon>
        <taxon>Rhodoreae</taxon>
        <taxon>Rhododendron</taxon>
    </lineage>
</organism>
<sequence length="153" mass="17178">MNNSTLASLAQPYSLSSITSSFTRNGKVVEGLPEWDVSIINNCKCPQSNVELKCTAFSTILPVDPAIFKIQGDYFFWVKSGKPILQGHPIKFNIVFRNPSDLKPVSSKIICQRSRGGNHNTDHSPRPPTAINFILFFFWAGYWRNIDAIMKAL</sequence>
<evidence type="ECO:0000313" key="1">
    <source>
        <dbReference type="EMBL" id="KAI8566933.1"/>
    </source>
</evidence>
<keyword evidence="2" id="KW-1185">Reference proteome</keyword>
<evidence type="ECO:0000313" key="2">
    <source>
        <dbReference type="Proteomes" id="UP001062846"/>
    </source>
</evidence>